<protein>
    <submittedName>
        <fullName evidence="1">Uncharacterized protein</fullName>
    </submittedName>
</protein>
<accession>A0A1M6JS05</accession>
<dbReference type="AlphaFoldDB" id="A0A1M6JS05"/>
<reference evidence="1 2" key="1">
    <citation type="submission" date="2016-11" db="EMBL/GenBank/DDBJ databases">
        <authorList>
            <person name="Jaros S."/>
            <person name="Januszkiewicz K."/>
            <person name="Wedrychowicz H."/>
        </authorList>
    </citation>
    <scope>NUCLEOTIDE SEQUENCE [LARGE SCALE GENOMIC DNA]</scope>
    <source>
        <strain evidence="1 2">DSM 15970</strain>
    </source>
</reference>
<evidence type="ECO:0000313" key="1">
    <source>
        <dbReference type="EMBL" id="SHJ49390.1"/>
    </source>
</evidence>
<dbReference type="Proteomes" id="UP000184342">
    <property type="component" value="Unassembled WGS sequence"/>
</dbReference>
<dbReference type="STRING" id="1122934.SAMN02745691_02050"/>
<dbReference type="OrthoDB" id="9794005at2"/>
<gene>
    <name evidence="1" type="ORF">SAMN02745691_02050</name>
</gene>
<dbReference type="InterPro" id="IPR046143">
    <property type="entry name" value="DUF6145"/>
</dbReference>
<dbReference type="RefSeq" id="WP_073994315.1">
    <property type="nucleotide sequence ID" value="NZ_FQYT01000023.1"/>
</dbReference>
<keyword evidence="2" id="KW-1185">Reference proteome</keyword>
<organism evidence="1 2">
    <name type="scientific">Parasporobacterium paucivorans DSM 15970</name>
    <dbReference type="NCBI Taxonomy" id="1122934"/>
    <lineage>
        <taxon>Bacteria</taxon>
        <taxon>Bacillati</taxon>
        <taxon>Bacillota</taxon>
        <taxon>Clostridia</taxon>
        <taxon>Lachnospirales</taxon>
        <taxon>Lachnospiraceae</taxon>
        <taxon>Parasporobacterium</taxon>
    </lineage>
</organism>
<dbReference type="Pfam" id="PF19642">
    <property type="entry name" value="DUF6145"/>
    <property type="match status" value="1"/>
</dbReference>
<evidence type="ECO:0000313" key="2">
    <source>
        <dbReference type="Proteomes" id="UP000184342"/>
    </source>
</evidence>
<dbReference type="EMBL" id="FQYT01000023">
    <property type="protein sequence ID" value="SHJ49390.1"/>
    <property type="molecule type" value="Genomic_DNA"/>
</dbReference>
<name>A0A1M6JS05_9FIRM</name>
<sequence length="108" mass="12962">MNRENVVLCASNFYEKKYYFNEDYALLPQIVRDELKIMCVTFTEDIGGILTLEFDKKGSLQFQVNFDEEDLFFDEIGCELKIKQLQQEKQELFESLEEFNRVFFRDAE</sequence>
<proteinExistence type="predicted"/>